<dbReference type="Pfam" id="PF09335">
    <property type="entry name" value="VTT_dom"/>
    <property type="match status" value="1"/>
</dbReference>
<feature type="domain" description="VTT" evidence="7">
    <location>
        <begin position="78"/>
        <end position="194"/>
    </location>
</feature>
<reference evidence="8" key="1">
    <citation type="submission" date="2018-06" db="EMBL/GenBank/DDBJ databases">
        <authorList>
            <person name="Zhirakovskaya E."/>
        </authorList>
    </citation>
    <scope>NUCLEOTIDE SEQUENCE</scope>
</reference>
<name>A0A3B1BJS5_9ZZZZ</name>
<organism evidence="8">
    <name type="scientific">hydrothermal vent metagenome</name>
    <dbReference type="NCBI Taxonomy" id="652676"/>
    <lineage>
        <taxon>unclassified sequences</taxon>
        <taxon>metagenomes</taxon>
        <taxon>ecological metagenomes</taxon>
    </lineage>
</organism>
<keyword evidence="5 6" id="KW-0472">Membrane</keyword>
<evidence type="ECO:0000256" key="6">
    <source>
        <dbReference type="SAM" id="Phobius"/>
    </source>
</evidence>
<evidence type="ECO:0000256" key="1">
    <source>
        <dbReference type="ARBA" id="ARBA00004651"/>
    </source>
</evidence>
<evidence type="ECO:0000256" key="3">
    <source>
        <dbReference type="ARBA" id="ARBA00022692"/>
    </source>
</evidence>
<evidence type="ECO:0000259" key="7">
    <source>
        <dbReference type="Pfam" id="PF09335"/>
    </source>
</evidence>
<keyword evidence="2" id="KW-1003">Cell membrane</keyword>
<feature type="transmembrane region" description="Helical" evidence="6">
    <location>
        <begin position="98"/>
        <end position="119"/>
    </location>
</feature>
<protein>
    <recommendedName>
        <fullName evidence="7">VTT domain-containing protein</fullName>
    </recommendedName>
</protein>
<comment type="subcellular location">
    <subcellularLocation>
        <location evidence="1">Cell membrane</location>
        <topology evidence="1">Multi-pass membrane protein</topology>
    </subcellularLocation>
</comment>
<dbReference type="AlphaFoldDB" id="A0A3B1BJS5"/>
<feature type="transmembrane region" description="Helical" evidence="6">
    <location>
        <begin position="176"/>
        <end position="195"/>
    </location>
</feature>
<evidence type="ECO:0000313" key="8">
    <source>
        <dbReference type="EMBL" id="VAX18229.1"/>
    </source>
</evidence>
<feature type="transmembrane region" description="Helical" evidence="6">
    <location>
        <begin position="23"/>
        <end position="46"/>
    </location>
</feature>
<dbReference type="EMBL" id="UOGB01000103">
    <property type="protein sequence ID" value="VAX18229.1"/>
    <property type="molecule type" value="Genomic_DNA"/>
</dbReference>
<dbReference type="PANTHER" id="PTHR12677">
    <property type="entry name" value="GOLGI APPARATUS MEMBRANE PROTEIN TVP38-RELATED"/>
    <property type="match status" value="1"/>
</dbReference>
<feature type="transmembrane region" description="Helical" evidence="6">
    <location>
        <begin position="207"/>
        <end position="228"/>
    </location>
</feature>
<keyword evidence="3 6" id="KW-0812">Transmembrane</keyword>
<dbReference type="GO" id="GO:0005886">
    <property type="term" value="C:plasma membrane"/>
    <property type="evidence" value="ECO:0007669"/>
    <property type="project" value="UniProtKB-SubCell"/>
</dbReference>
<dbReference type="InterPro" id="IPR015414">
    <property type="entry name" value="TMEM64"/>
</dbReference>
<keyword evidence="4 6" id="KW-1133">Transmembrane helix</keyword>
<dbReference type="PANTHER" id="PTHR12677:SF59">
    <property type="entry name" value="GOLGI APPARATUS MEMBRANE PROTEIN TVP38-RELATED"/>
    <property type="match status" value="1"/>
</dbReference>
<evidence type="ECO:0000256" key="5">
    <source>
        <dbReference type="ARBA" id="ARBA00023136"/>
    </source>
</evidence>
<dbReference type="InterPro" id="IPR032816">
    <property type="entry name" value="VTT_dom"/>
</dbReference>
<feature type="transmembrane region" description="Helical" evidence="6">
    <location>
        <begin position="66"/>
        <end position="91"/>
    </location>
</feature>
<sequence>MVSKVVSKSQNSQSKKSRSLTKLFFFIILVLAITAAFKWTDIGLYFSREYIETTLNRLGNLAPVGYVVFYGLASALGVPGTILTIIGGVVFGSYLGTFLIVIGATLGASIAFFVARFLARDFIFDMFGKANWFEKLDKGIEANGLYFILFIRLVPVFPFNGINFASGLTKVRFRDYFIGTAIGIIPASFVFANAASKAAQAASGGKIGAEFYISFALLGVIALIPAVYKQIKSKKKSGGDDRDHQEADTHND</sequence>
<proteinExistence type="predicted"/>
<evidence type="ECO:0000256" key="4">
    <source>
        <dbReference type="ARBA" id="ARBA00022989"/>
    </source>
</evidence>
<gene>
    <name evidence="8" type="ORF">MNBD_NITROSPINAE03-114</name>
</gene>
<feature type="transmembrane region" description="Helical" evidence="6">
    <location>
        <begin position="144"/>
        <end position="164"/>
    </location>
</feature>
<accession>A0A3B1BJS5</accession>
<evidence type="ECO:0000256" key="2">
    <source>
        <dbReference type="ARBA" id="ARBA00022475"/>
    </source>
</evidence>